<dbReference type="PANTHER" id="PTHR14614:SF10">
    <property type="entry name" value="PROTEIN N-TERMINAL AND LYSINE N-METHYLTRANSFERASE EFM7"/>
    <property type="match status" value="1"/>
</dbReference>
<dbReference type="SUPFAM" id="SSF53335">
    <property type="entry name" value="S-adenosyl-L-methionine-dependent methyltransferases"/>
    <property type="match status" value="1"/>
</dbReference>
<comment type="subcellular location">
    <subcellularLocation>
        <location evidence="5">Cytoplasm</location>
    </subcellularLocation>
</comment>
<dbReference type="InterPro" id="IPR029063">
    <property type="entry name" value="SAM-dependent_MTases_sf"/>
</dbReference>
<dbReference type="Pfam" id="PF10294">
    <property type="entry name" value="Methyltransf_16"/>
    <property type="match status" value="1"/>
</dbReference>
<evidence type="ECO:0000256" key="4">
    <source>
        <dbReference type="ARBA" id="ARBA00022691"/>
    </source>
</evidence>
<comment type="function">
    <text evidence="5">S-adenosyl-L-methionine-dependent protein methyltransferase that trimethylates the N-terminal glycine 'Gly-2' of elongation factor 1-alpha, before also catalyzing the mono- and dimethylation of 'Lys-3'.</text>
</comment>
<dbReference type="GO" id="GO:0071885">
    <property type="term" value="F:N-terminal protein N-methyltransferase activity"/>
    <property type="evidence" value="ECO:0007669"/>
    <property type="project" value="UniProtKB-UniRule"/>
</dbReference>
<dbReference type="PANTHER" id="PTHR14614">
    <property type="entry name" value="HEPATOCELLULAR CARCINOMA-ASSOCIATED ANTIGEN"/>
    <property type="match status" value="1"/>
</dbReference>
<name>A0AAF0DI06_9EURO</name>
<dbReference type="Proteomes" id="UP001219355">
    <property type="component" value="Chromosome 2"/>
</dbReference>
<dbReference type="GO" id="GO:0032259">
    <property type="term" value="P:methylation"/>
    <property type="evidence" value="ECO:0007669"/>
    <property type="project" value="UniProtKB-KW"/>
</dbReference>
<protein>
    <recommendedName>
        <fullName evidence="5">Protein N-terminal and lysine N-methyltransferase EFM7</fullName>
        <ecNumber evidence="5">2.1.1.-</ecNumber>
    </recommendedName>
    <alternativeName>
        <fullName evidence="5">Elongation factor methyltransferase 7</fullName>
    </alternativeName>
</protein>
<dbReference type="AlphaFoldDB" id="A0AAF0DI06"/>
<organism evidence="6 7">
    <name type="scientific">Emydomyces testavorans</name>
    <dbReference type="NCBI Taxonomy" id="2070801"/>
    <lineage>
        <taxon>Eukaryota</taxon>
        <taxon>Fungi</taxon>
        <taxon>Dikarya</taxon>
        <taxon>Ascomycota</taxon>
        <taxon>Pezizomycotina</taxon>
        <taxon>Eurotiomycetes</taxon>
        <taxon>Eurotiomycetidae</taxon>
        <taxon>Onygenales</taxon>
        <taxon>Nannizziopsiaceae</taxon>
        <taxon>Emydomyces</taxon>
    </lineage>
</organism>
<evidence type="ECO:0000313" key="6">
    <source>
        <dbReference type="EMBL" id="WEW59116.1"/>
    </source>
</evidence>
<dbReference type="HAMAP" id="MF_03223">
    <property type="entry name" value="Methyltr_EFM7"/>
    <property type="match status" value="1"/>
</dbReference>
<keyword evidence="3 5" id="KW-0808">Transferase</keyword>
<comment type="similarity">
    <text evidence="5">Belongs to the class I-like SAM-binding methyltransferase superfamily. EFM7 family.</text>
</comment>
<dbReference type="InterPro" id="IPR025784">
    <property type="entry name" value="EFM7"/>
</dbReference>
<evidence type="ECO:0000256" key="3">
    <source>
        <dbReference type="ARBA" id="ARBA00022679"/>
    </source>
</evidence>
<dbReference type="PROSITE" id="PS51560">
    <property type="entry name" value="SAM_MT_NNT1"/>
    <property type="match status" value="1"/>
</dbReference>
<feature type="binding site" evidence="5">
    <location>
        <position position="175"/>
    </location>
    <ligand>
        <name>S-adenosyl-L-methionine</name>
        <dbReference type="ChEBI" id="CHEBI:59789"/>
    </ligand>
</feature>
<evidence type="ECO:0000256" key="1">
    <source>
        <dbReference type="ARBA" id="ARBA00022490"/>
    </source>
</evidence>
<gene>
    <name evidence="5 6" type="primary">EFM7</name>
    <name evidence="6" type="ORF">PRK78_004585</name>
</gene>
<accession>A0AAF0DI06</accession>
<keyword evidence="1 5" id="KW-0963">Cytoplasm</keyword>
<reference evidence="6" key="1">
    <citation type="submission" date="2023-03" db="EMBL/GenBank/DDBJ databases">
        <title>Emydomyces testavorans Genome Sequence.</title>
        <authorList>
            <person name="Hoyer L."/>
        </authorList>
    </citation>
    <scope>NUCLEOTIDE SEQUENCE</scope>
    <source>
        <strain evidence="6">16-2883</strain>
    </source>
</reference>
<evidence type="ECO:0000256" key="2">
    <source>
        <dbReference type="ARBA" id="ARBA00022603"/>
    </source>
</evidence>
<feature type="binding site" evidence="5">
    <location>
        <position position="113"/>
    </location>
    <ligand>
        <name>S-adenosyl-L-methionine</name>
        <dbReference type="ChEBI" id="CHEBI:59789"/>
    </ligand>
</feature>
<keyword evidence="7" id="KW-1185">Reference proteome</keyword>
<proteinExistence type="inferred from homology"/>
<dbReference type="EMBL" id="CP120628">
    <property type="protein sequence ID" value="WEW59116.1"/>
    <property type="molecule type" value="Genomic_DNA"/>
</dbReference>
<dbReference type="InterPro" id="IPR019410">
    <property type="entry name" value="Methyltransf_16"/>
</dbReference>
<keyword evidence="2 5" id="KW-0489">Methyltransferase</keyword>
<dbReference type="Gene3D" id="3.40.50.150">
    <property type="entry name" value="Vaccinia Virus protein VP39"/>
    <property type="match status" value="1"/>
</dbReference>
<evidence type="ECO:0000256" key="5">
    <source>
        <dbReference type="HAMAP-Rule" id="MF_03223"/>
    </source>
</evidence>
<feature type="binding site" evidence="5">
    <location>
        <position position="151"/>
    </location>
    <ligand>
        <name>S-adenosyl-L-methionine</name>
        <dbReference type="ChEBI" id="CHEBI:59789"/>
    </ligand>
</feature>
<feature type="binding site" evidence="5">
    <location>
        <position position="64"/>
    </location>
    <ligand>
        <name>S-adenosyl-L-methionine</name>
        <dbReference type="ChEBI" id="CHEBI:59789"/>
    </ligand>
</feature>
<dbReference type="EC" id="2.1.1.-" evidence="5"/>
<dbReference type="GO" id="GO:0005737">
    <property type="term" value="C:cytoplasm"/>
    <property type="evidence" value="ECO:0007669"/>
    <property type="project" value="UniProtKB-SubCell"/>
</dbReference>
<feature type="binding site" evidence="5">
    <location>
        <begin position="91"/>
        <end position="93"/>
    </location>
    <ligand>
        <name>S-adenosyl-L-methionine</name>
        <dbReference type="ChEBI" id="CHEBI:59789"/>
    </ligand>
</feature>
<evidence type="ECO:0000313" key="7">
    <source>
        <dbReference type="Proteomes" id="UP001219355"/>
    </source>
</evidence>
<sequence>MGSEFEMTEDLDLSAVFQEPEGFLPPPKPATFAQHRTLSGQILNLRLVGDHPLYSLPREGYLLWNAGRIVSNYLETRADSWVKGKTILELGAGAGLPSLVCAINGAKTVVVTDYPDLELIDNLRVNAAACEELIRSSSPFSSPLRAEGYLWGADPSTVLGHLESPADGFDVLILADVIYNHPQHHNLITSVQKTLKMSRHAVALVVFTPYQPWLWEKIVAFFPKAEEGGFQVTKLFEEVLDTLLFEDDPGDEKLRRTVFGYELRWKEEELERCKPLACNG</sequence>
<keyword evidence="4 5" id="KW-0949">S-adenosyl-L-methionine</keyword>
<dbReference type="GO" id="GO:0016279">
    <property type="term" value="F:protein-lysine N-methyltransferase activity"/>
    <property type="evidence" value="ECO:0007669"/>
    <property type="project" value="UniProtKB-UniRule"/>
</dbReference>